<evidence type="ECO:0000313" key="2">
    <source>
        <dbReference type="Proteomes" id="UP000028990"/>
    </source>
</evidence>
<dbReference type="AlphaFoldDB" id="A0A091CQS7"/>
<dbReference type="EMBL" id="KN124946">
    <property type="protein sequence ID" value="KFO19660.1"/>
    <property type="molecule type" value="Genomic_DNA"/>
</dbReference>
<organism evidence="1 2">
    <name type="scientific">Fukomys damarensis</name>
    <name type="common">Damaraland mole rat</name>
    <name type="synonym">Cryptomys damarensis</name>
    <dbReference type="NCBI Taxonomy" id="885580"/>
    <lineage>
        <taxon>Eukaryota</taxon>
        <taxon>Metazoa</taxon>
        <taxon>Chordata</taxon>
        <taxon>Craniata</taxon>
        <taxon>Vertebrata</taxon>
        <taxon>Euteleostomi</taxon>
        <taxon>Mammalia</taxon>
        <taxon>Eutheria</taxon>
        <taxon>Euarchontoglires</taxon>
        <taxon>Glires</taxon>
        <taxon>Rodentia</taxon>
        <taxon>Hystricomorpha</taxon>
        <taxon>Bathyergidae</taxon>
        <taxon>Fukomys</taxon>
    </lineage>
</organism>
<evidence type="ECO:0000313" key="1">
    <source>
        <dbReference type="EMBL" id="KFO19660.1"/>
    </source>
</evidence>
<keyword evidence="2" id="KW-1185">Reference proteome</keyword>
<proteinExistence type="predicted"/>
<name>A0A091CQS7_FUKDA</name>
<sequence>MRSFCPCTAVTTLSMEERRFPVASTVPSLCGTRPDHTRLVGTGLAPSTRPAELHELTELSSTVCCPGAPEITTLARSQFRVQWYFKSTLKFMTSTGPQDDPYSPSVSTLPSPWTVLVPPACPAMNNSGYFADEKSDFQCPRHRGLTAADDNSLRVLEWLA</sequence>
<accession>A0A091CQS7</accession>
<reference evidence="1 2" key="1">
    <citation type="submission" date="2013-11" db="EMBL/GenBank/DDBJ databases">
        <title>The Damaraland mole rat (Fukomys damarensis) genome and evolution of African mole rats.</title>
        <authorList>
            <person name="Gladyshev V.N."/>
            <person name="Fang X."/>
        </authorList>
    </citation>
    <scope>NUCLEOTIDE SEQUENCE [LARGE SCALE GENOMIC DNA]</scope>
    <source>
        <tissue evidence="1">Liver</tissue>
    </source>
</reference>
<dbReference type="Proteomes" id="UP000028990">
    <property type="component" value="Unassembled WGS sequence"/>
</dbReference>
<gene>
    <name evidence="1" type="ORF">H920_18971</name>
</gene>
<protein>
    <submittedName>
        <fullName evidence="1">Uncharacterized protein</fullName>
    </submittedName>
</protein>